<sequence>MCDGEYEKGKEYFINYYNKALQGLKTLLEKKKVNDKDLARIYALAMGEREFYKENTIGNCPLELLELIKKSATDPKIALKIGQKDKQRMSFLDNAASVGRADIVKFLFDCGEVIEGMNGLKGLYYHRRQTSQESMIEILRLYKANGLKDTDLDFQYGSLYILALEHGIFSKEEIEKELGEPLLECVLKEYMPKGSQYIEWYEYFASKDLSQEEKDFIVQDIKERKSSRKVEDYLQRYNAILEKLGAKGIL</sequence>
<evidence type="ECO:0000313" key="2">
    <source>
        <dbReference type="Proteomes" id="UP000029878"/>
    </source>
</evidence>
<name>A0A4U8S2Z8_9HELI</name>
<dbReference type="RefSeq" id="WP_034344579.1">
    <property type="nucleotide sequence ID" value="NZ_FZNG01000058.1"/>
</dbReference>
<proteinExistence type="predicted"/>
<dbReference type="OrthoDB" id="5354002at2"/>
<dbReference type="Proteomes" id="UP000029878">
    <property type="component" value="Unassembled WGS sequence"/>
</dbReference>
<evidence type="ECO:0000313" key="1">
    <source>
        <dbReference type="EMBL" id="TLD80017.1"/>
    </source>
</evidence>
<evidence type="ECO:0008006" key="3">
    <source>
        <dbReference type="Google" id="ProtNLM"/>
    </source>
</evidence>
<gene>
    <name evidence="1" type="ORF">LS81_009905</name>
</gene>
<comment type="caution">
    <text evidence="1">The sequence shown here is derived from an EMBL/GenBank/DDBJ whole genome shotgun (WGS) entry which is preliminary data.</text>
</comment>
<dbReference type="EMBL" id="JRPL02000040">
    <property type="protein sequence ID" value="TLD80017.1"/>
    <property type="molecule type" value="Genomic_DNA"/>
</dbReference>
<protein>
    <recommendedName>
        <fullName evidence="3">Ankyrin repeat domain-containing protein</fullName>
    </recommendedName>
</protein>
<accession>A0A4U8S2Z8</accession>
<reference evidence="1 2" key="1">
    <citation type="journal article" date="2014" name="Genome Announc.">
        <title>Draft genome sequences of eight enterohepatic helicobacter species isolated from both laboratory and wild rodents.</title>
        <authorList>
            <person name="Sheh A."/>
            <person name="Shen Z."/>
            <person name="Fox J.G."/>
        </authorList>
    </citation>
    <scope>NUCLEOTIDE SEQUENCE [LARGE SCALE GENOMIC DNA]</scope>
    <source>
        <strain evidence="1 2">ATCC 700114</strain>
    </source>
</reference>
<organism evidence="1 2">
    <name type="scientific">Helicobacter trogontum</name>
    <dbReference type="NCBI Taxonomy" id="50960"/>
    <lineage>
        <taxon>Bacteria</taxon>
        <taxon>Pseudomonadati</taxon>
        <taxon>Campylobacterota</taxon>
        <taxon>Epsilonproteobacteria</taxon>
        <taxon>Campylobacterales</taxon>
        <taxon>Helicobacteraceae</taxon>
        <taxon>Helicobacter</taxon>
    </lineage>
</organism>
<dbReference type="AlphaFoldDB" id="A0A4U8S2Z8"/>